<protein>
    <recommendedName>
        <fullName evidence="2">Type 4 fimbrial biogenesis protein PilX N-terminal domain-containing protein</fullName>
    </recommendedName>
</protein>
<dbReference type="AlphaFoldDB" id="A0A2T5P8D7"/>
<evidence type="ECO:0000259" key="2">
    <source>
        <dbReference type="Pfam" id="PF14341"/>
    </source>
</evidence>
<proteinExistence type="predicted"/>
<evidence type="ECO:0000313" key="4">
    <source>
        <dbReference type="Proteomes" id="UP000244064"/>
    </source>
</evidence>
<accession>A0A2T5P8D7</accession>
<dbReference type="Proteomes" id="UP000244064">
    <property type="component" value="Unassembled WGS sequence"/>
</dbReference>
<dbReference type="OrthoDB" id="6860311at2"/>
<dbReference type="RefSeq" id="WP_108107423.1">
    <property type="nucleotide sequence ID" value="NZ_QASN01000019.1"/>
</dbReference>
<gene>
    <name evidence="3" type="ORF">DBO85_11540</name>
</gene>
<sequence length="191" mass="20531">MTALASRRQHGATLIISLILLLIITLLAISSMREVSLEERVVGNLRDSRTAFNGAESGLREGETRLAEHVGPPATTADCAAAGPTDLCVLTEPVASVPSNNWNWWTTAANARAYEGSTANTTTLARIASQPRWNVAFLGFDPANSLGNVEVSDTEERSKGVGPYYYQVNAASQGRSTRMMTTLQSAAVQRY</sequence>
<keyword evidence="1" id="KW-0472">Membrane</keyword>
<dbReference type="Pfam" id="PF14341">
    <property type="entry name" value="PilX_N"/>
    <property type="match status" value="1"/>
</dbReference>
<feature type="transmembrane region" description="Helical" evidence="1">
    <location>
        <begin position="12"/>
        <end position="32"/>
    </location>
</feature>
<keyword evidence="1" id="KW-1133">Transmembrane helix</keyword>
<name>A0A2T5P8D7_9PSED</name>
<evidence type="ECO:0000256" key="1">
    <source>
        <dbReference type="SAM" id="Phobius"/>
    </source>
</evidence>
<comment type="caution">
    <text evidence="3">The sequence shown here is derived from an EMBL/GenBank/DDBJ whole genome shotgun (WGS) entry which is preliminary data.</text>
</comment>
<feature type="domain" description="Type 4 fimbrial biogenesis protein PilX N-terminal" evidence="2">
    <location>
        <begin position="11"/>
        <end position="60"/>
    </location>
</feature>
<keyword evidence="1" id="KW-0812">Transmembrane</keyword>
<organism evidence="3 4">
    <name type="scientific">Pseudomonas mangrovi</name>
    <dbReference type="NCBI Taxonomy" id="2161748"/>
    <lineage>
        <taxon>Bacteria</taxon>
        <taxon>Pseudomonadati</taxon>
        <taxon>Pseudomonadota</taxon>
        <taxon>Gammaproteobacteria</taxon>
        <taxon>Pseudomonadales</taxon>
        <taxon>Pseudomonadaceae</taxon>
        <taxon>Pseudomonas</taxon>
    </lineage>
</organism>
<dbReference type="InterPro" id="IPR025746">
    <property type="entry name" value="PilX_N_dom"/>
</dbReference>
<evidence type="ECO:0000313" key="3">
    <source>
        <dbReference type="EMBL" id="PTU73991.1"/>
    </source>
</evidence>
<keyword evidence="4" id="KW-1185">Reference proteome</keyword>
<reference evidence="3 4" key="1">
    <citation type="submission" date="2018-04" db="EMBL/GenBank/DDBJ databases">
        <title>Pseudomonas sp. nov., isolated from mangrove soil.</title>
        <authorList>
            <person name="Chen C."/>
        </authorList>
    </citation>
    <scope>NUCLEOTIDE SEQUENCE [LARGE SCALE GENOMIC DNA]</scope>
    <source>
        <strain evidence="3 4">TC-11</strain>
    </source>
</reference>
<dbReference type="EMBL" id="QASN01000019">
    <property type="protein sequence ID" value="PTU73991.1"/>
    <property type="molecule type" value="Genomic_DNA"/>
</dbReference>